<sequence>MGSTSVDYAIDPKSVTLNKLLSNTQFVLLLLFFCSYQCVIGYILLKAVVGSGSVLLLPFRAMRALLKCIGRHLARITGARRVFVGVEYEDDYVSSNYMDMYTQPMRNDTG</sequence>
<organism evidence="2">
    <name type="scientific">Trypanosoma vivax (strain Y486)</name>
    <dbReference type="NCBI Taxonomy" id="1055687"/>
    <lineage>
        <taxon>Eukaryota</taxon>
        <taxon>Discoba</taxon>
        <taxon>Euglenozoa</taxon>
        <taxon>Kinetoplastea</taxon>
        <taxon>Metakinetoplastina</taxon>
        <taxon>Trypanosomatida</taxon>
        <taxon>Trypanosomatidae</taxon>
        <taxon>Trypanosoma</taxon>
        <taxon>Duttonella</taxon>
    </lineage>
</organism>
<keyword evidence="1" id="KW-0472">Membrane</keyword>
<gene>
    <name evidence="2" type="ORF">TVY486_1117490</name>
</gene>
<keyword evidence="1" id="KW-0812">Transmembrane</keyword>
<reference evidence="2" key="1">
    <citation type="journal article" date="2012" name="Proc. Natl. Acad. Sci. U.S.A.">
        <title>Antigenic diversity is generated by distinct evolutionary mechanisms in African trypanosome species.</title>
        <authorList>
            <person name="Jackson A.P."/>
            <person name="Berry A."/>
            <person name="Aslett M."/>
            <person name="Allison H.C."/>
            <person name="Burton P."/>
            <person name="Vavrova-Anderson J."/>
            <person name="Brown R."/>
            <person name="Browne H."/>
            <person name="Corton N."/>
            <person name="Hauser H."/>
            <person name="Gamble J."/>
            <person name="Gilderthorp R."/>
            <person name="Marcello L."/>
            <person name="McQuillan J."/>
            <person name="Otto T.D."/>
            <person name="Quail M.A."/>
            <person name="Sanders M.J."/>
            <person name="van Tonder A."/>
            <person name="Ginger M.L."/>
            <person name="Field M.C."/>
            <person name="Barry J.D."/>
            <person name="Hertz-Fowler C."/>
            <person name="Berriman M."/>
        </authorList>
    </citation>
    <scope>NUCLEOTIDE SEQUENCE</scope>
    <source>
        <strain evidence="2">Y486</strain>
    </source>
</reference>
<proteinExistence type="predicted"/>
<keyword evidence="1" id="KW-1133">Transmembrane helix</keyword>
<dbReference type="EMBL" id="HE573027">
    <property type="protein sequence ID" value="CCC54265.1"/>
    <property type="molecule type" value="Genomic_DNA"/>
</dbReference>
<dbReference type="VEuPathDB" id="TriTrypDB:TvY486_1117490"/>
<evidence type="ECO:0000313" key="2">
    <source>
        <dbReference type="EMBL" id="CCC54265.1"/>
    </source>
</evidence>
<feature type="transmembrane region" description="Helical" evidence="1">
    <location>
        <begin position="26"/>
        <end position="57"/>
    </location>
</feature>
<name>G0U9H9_TRYVY</name>
<protein>
    <submittedName>
        <fullName evidence="2">Uncharacterized protein</fullName>
    </submittedName>
</protein>
<dbReference type="AlphaFoldDB" id="G0U9H9"/>
<evidence type="ECO:0000256" key="1">
    <source>
        <dbReference type="SAM" id="Phobius"/>
    </source>
</evidence>
<accession>G0U9H9</accession>